<dbReference type="InterPro" id="IPR011032">
    <property type="entry name" value="GroES-like_sf"/>
</dbReference>
<dbReference type="Gene3D" id="3.40.50.720">
    <property type="entry name" value="NAD(P)-binding Rossmann-like Domain"/>
    <property type="match status" value="1"/>
</dbReference>
<name>A0A1H5GAJ3_9BRAD</name>
<dbReference type="SUPFAM" id="SSF51735">
    <property type="entry name" value="NAD(P)-binding Rossmann-fold domains"/>
    <property type="match status" value="1"/>
</dbReference>
<dbReference type="PANTHER" id="PTHR43205:SF7">
    <property type="entry name" value="PROSTAGLANDIN REDUCTASE 1"/>
    <property type="match status" value="1"/>
</dbReference>
<evidence type="ECO:0000256" key="1">
    <source>
        <dbReference type="ARBA" id="ARBA00023002"/>
    </source>
</evidence>
<dbReference type="PANTHER" id="PTHR43205">
    <property type="entry name" value="PROSTAGLANDIN REDUCTASE"/>
    <property type="match status" value="1"/>
</dbReference>
<organism evidence="3 4">
    <name type="scientific">Bradyrhizobium erythrophlei</name>
    <dbReference type="NCBI Taxonomy" id="1437360"/>
    <lineage>
        <taxon>Bacteria</taxon>
        <taxon>Pseudomonadati</taxon>
        <taxon>Pseudomonadota</taxon>
        <taxon>Alphaproteobacteria</taxon>
        <taxon>Hyphomicrobiales</taxon>
        <taxon>Nitrobacteraceae</taxon>
        <taxon>Bradyrhizobium</taxon>
    </lineage>
</organism>
<evidence type="ECO:0000259" key="2">
    <source>
        <dbReference type="SMART" id="SM00829"/>
    </source>
</evidence>
<proteinExistence type="predicted"/>
<dbReference type="EMBL" id="FNTH01000001">
    <property type="protein sequence ID" value="SEE12679.1"/>
    <property type="molecule type" value="Genomic_DNA"/>
</dbReference>
<dbReference type="InterPro" id="IPR013149">
    <property type="entry name" value="ADH-like_C"/>
</dbReference>
<accession>A0A1H5GAJ3</accession>
<dbReference type="Proteomes" id="UP000198992">
    <property type="component" value="Unassembled WGS sequence"/>
</dbReference>
<dbReference type="CDD" id="cd05288">
    <property type="entry name" value="PGDH"/>
    <property type="match status" value="1"/>
</dbReference>
<gene>
    <name evidence="3" type="ORF">SAMN05444164_7008</name>
</gene>
<dbReference type="FunFam" id="3.40.50.720:FF:000121">
    <property type="entry name" value="Prostaglandin reductase 2"/>
    <property type="match status" value="1"/>
</dbReference>
<sequence>MDPYRQVVLAARPKGLPRAGDFRLETGPLPELLEGQVLVATKFLSLDPYMRGRMNDAESYAPPVNVGGVMEGEVVAEVVCSRHPSFSRGELVRGRIGWRTHAAVAPRDLQSVETGLNPPETSLGVLGMPGFAAYAGLQAIGQPKPGETVVVSSAAGAVGSMVGQLARLAGARAVGVAGGAAKCAYVRHEFGFDAVVDHKARGLSKALAAACPDGVDVYFENVGGPIWNAVLPLLNRYARIPVCGLIAYYNGDAPAEPNSVAETMLATLRRSLLIRGFINTEFAPQLYRAFLAEMTPLVHSGRIRYREHVVDGLEAAPQAFIGMLQGHNFGKTLVRIS</sequence>
<dbReference type="OrthoDB" id="9805663at2"/>
<keyword evidence="1" id="KW-0560">Oxidoreductase</keyword>
<dbReference type="InterPro" id="IPR020843">
    <property type="entry name" value="ER"/>
</dbReference>
<dbReference type="SMART" id="SM00829">
    <property type="entry name" value="PKS_ER"/>
    <property type="match status" value="1"/>
</dbReference>
<evidence type="ECO:0000313" key="3">
    <source>
        <dbReference type="EMBL" id="SEE12679.1"/>
    </source>
</evidence>
<feature type="domain" description="Enoyl reductase (ER)" evidence="2">
    <location>
        <begin position="20"/>
        <end position="334"/>
    </location>
</feature>
<dbReference type="AlphaFoldDB" id="A0A1H5GAJ3"/>
<dbReference type="InterPro" id="IPR045010">
    <property type="entry name" value="MDR_fam"/>
</dbReference>
<dbReference type="Pfam" id="PF16884">
    <property type="entry name" value="ADH_N_2"/>
    <property type="match status" value="1"/>
</dbReference>
<dbReference type="Pfam" id="PF00107">
    <property type="entry name" value="ADH_zinc_N"/>
    <property type="match status" value="1"/>
</dbReference>
<dbReference type="InterPro" id="IPR036291">
    <property type="entry name" value="NAD(P)-bd_dom_sf"/>
</dbReference>
<dbReference type="Gene3D" id="3.90.180.10">
    <property type="entry name" value="Medium-chain alcohol dehydrogenases, catalytic domain"/>
    <property type="match status" value="1"/>
</dbReference>
<evidence type="ECO:0000313" key="4">
    <source>
        <dbReference type="Proteomes" id="UP000198992"/>
    </source>
</evidence>
<dbReference type="InterPro" id="IPR041694">
    <property type="entry name" value="ADH_N_2"/>
</dbReference>
<protein>
    <recommendedName>
        <fullName evidence="2">Enoyl reductase (ER) domain-containing protein</fullName>
    </recommendedName>
</protein>
<dbReference type="SUPFAM" id="SSF50129">
    <property type="entry name" value="GroES-like"/>
    <property type="match status" value="2"/>
</dbReference>
<dbReference type="GO" id="GO:0016628">
    <property type="term" value="F:oxidoreductase activity, acting on the CH-CH group of donors, NAD or NADP as acceptor"/>
    <property type="evidence" value="ECO:0007669"/>
    <property type="project" value="InterPro"/>
</dbReference>
<reference evidence="3 4" key="1">
    <citation type="submission" date="2016-10" db="EMBL/GenBank/DDBJ databases">
        <authorList>
            <person name="de Groot N.N."/>
        </authorList>
    </citation>
    <scope>NUCLEOTIDE SEQUENCE [LARGE SCALE GENOMIC DNA]</scope>
    <source>
        <strain evidence="3 4">MT12</strain>
    </source>
</reference>
<dbReference type="RefSeq" id="WP_092126799.1">
    <property type="nucleotide sequence ID" value="NZ_FNTH01000001.1"/>
</dbReference>